<protein>
    <submittedName>
        <fullName evidence="1">Uncharacterized protein</fullName>
    </submittedName>
</protein>
<name>A0ABX8UZ36_9BURK</name>
<gene>
    <name evidence="1" type="ORF">KZJ38_22515</name>
</gene>
<reference evidence="1 2" key="1">
    <citation type="submission" date="2021-07" db="EMBL/GenBank/DDBJ databases">
        <title>Paraburkholderia edwinii protects Aspergillus sp. from phenazines by acting as a toxin sponge.</title>
        <authorList>
            <person name="Dahlstrom K.M."/>
            <person name="Newman D.K."/>
        </authorList>
    </citation>
    <scope>NUCLEOTIDE SEQUENCE [LARGE SCALE GENOMIC DNA]</scope>
    <source>
        <strain evidence="1 2">Pe01</strain>
    </source>
</reference>
<dbReference type="EMBL" id="CP080096">
    <property type="protein sequence ID" value="QYD72500.1"/>
    <property type="molecule type" value="Genomic_DNA"/>
</dbReference>
<keyword evidence="2" id="KW-1185">Reference proteome</keyword>
<evidence type="ECO:0000313" key="2">
    <source>
        <dbReference type="Proteomes" id="UP000826462"/>
    </source>
</evidence>
<organism evidence="1 2">
    <name type="scientific">Paraburkholderia edwinii</name>
    <dbReference type="NCBI Taxonomy" id="2861782"/>
    <lineage>
        <taxon>Bacteria</taxon>
        <taxon>Pseudomonadati</taxon>
        <taxon>Pseudomonadota</taxon>
        <taxon>Betaproteobacteria</taxon>
        <taxon>Burkholderiales</taxon>
        <taxon>Burkholderiaceae</taxon>
        <taxon>Paraburkholderia</taxon>
    </lineage>
</organism>
<sequence length="84" mass="9277">MSGSVERCAAIVSQALRANTNRDVTPFHAFEERTMEQHIKPVFESGEEVFVAGKQSASDHLDWLDQALMDTFPASDPIPLCAID</sequence>
<dbReference type="Proteomes" id="UP000826462">
    <property type="component" value="Chromosome 2"/>
</dbReference>
<proteinExistence type="predicted"/>
<accession>A0ABX8UZ36</accession>
<evidence type="ECO:0000313" key="1">
    <source>
        <dbReference type="EMBL" id="QYD72500.1"/>
    </source>
</evidence>
<dbReference type="RefSeq" id="WP_219801923.1">
    <property type="nucleotide sequence ID" value="NZ_CP080096.1"/>
</dbReference>